<name>A0A5B2XUJ5_9PSEU</name>
<evidence type="ECO:0000313" key="2">
    <source>
        <dbReference type="Proteomes" id="UP000323454"/>
    </source>
</evidence>
<organism evidence="1 2">
    <name type="scientific">Solihabitans fulvus</name>
    <dbReference type="NCBI Taxonomy" id="1892852"/>
    <lineage>
        <taxon>Bacteria</taxon>
        <taxon>Bacillati</taxon>
        <taxon>Actinomycetota</taxon>
        <taxon>Actinomycetes</taxon>
        <taxon>Pseudonocardiales</taxon>
        <taxon>Pseudonocardiaceae</taxon>
        <taxon>Solihabitans</taxon>
    </lineage>
</organism>
<proteinExistence type="predicted"/>
<accession>A0A5B2XUJ5</accession>
<reference evidence="1 2" key="1">
    <citation type="submission" date="2019-09" db="EMBL/GenBank/DDBJ databases">
        <title>Goodfellowia gen. nov., a new genus of the Pseudonocardineae related to Actinoalloteichus, containing Goodfellowia coeruleoviolacea gen. nov., comb. nov. gen. nov., comb. nov.</title>
        <authorList>
            <person name="Labeda D."/>
        </authorList>
    </citation>
    <scope>NUCLEOTIDE SEQUENCE [LARGE SCALE GENOMIC DNA]</scope>
    <source>
        <strain evidence="1 2">AN110305</strain>
    </source>
</reference>
<dbReference type="RefSeq" id="WP_149847709.1">
    <property type="nucleotide sequence ID" value="NZ_VUOB01000002.1"/>
</dbReference>
<dbReference type="AlphaFoldDB" id="A0A5B2XUJ5"/>
<dbReference type="EMBL" id="VUOB01000002">
    <property type="protein sequence ID" value="KAA2266602.1"/>
    <property type="molecule type" value="Genomic_DNA"/>
</dbReference>
<comment type="caution">
    <text evidence="1">The sequence shown here is derived from an EMBL/GenBank/DDBJ whole genome shotgun (WGS) entry which is preliminary data.</text>
</comment>
<gene>
    <name evidence="1" type="ORF">F0L68_02370</name>
</gene>
<reference evidence="1 2" key="2">
    <citation type="submission" date="2019-09" db="EMBL/GenBank/DDBJ databases">
        <authorList>
            <person name="Jin C."/>
        </authorList>
    </citation>
    <scope>NUCLEOTIDE SEQUENCE [LARGE SCALE GENOMIC DNA]</scope>
    <source>
        <strain evidence="1 2">AN110305</strain>
    </source>
</reference>
<evidence type="ECO:0000313" key="1">
    <source>
        <dbReference type="EMBL" id="KAA2266602.1"/>
    </source>
</evidence>
<protein>
    <submittedName>
        <fullName evidence="1">Uncharacterized protein</fullName>
    </submittedName>
</protein>
<keyword evidence="2" id="KW-1185">Reference proteome</keyword>
<dbReference type="Proteomes" id="UP000323454">
    <property type="component" value="Unassembled WGS sequence"/>
</dbReference>
<sequence length="214" mass="23292">MEDKDIVEMARKLMYAPHATRFRRVTELIVPPNDGGSMSLFAPGSGEGSGLIYDPPNTIPAGRYPVVIAEGPDWYKPEERGMVVQAAAVMFQATDHAPGGGDDNNVLSGFGITCIGWEMGFESDRLLELAAPELRRRGLPQQEELGLVVRKSFGQVEQAAAGREEPGAFAEGWWEISNGEANSIGFLTNHESATIVDLRDEHDRPVALTLIVTQ</sequence>